<evidence type="ECO:0000256" key="1">
    <source>
        <dbReference type="SAM" id="MobiDB-lite"/>
    </source>
</evidence>
<feature type="domain" description="DUF7967" evidence="2">
    <location>
        <begin position="30"/>
        <end position="116"/>
    </location>
</feature>
<feature type="region of interest" description="Disordered" evidence="1">
    <location>
        <begin position="1"/>
        <end position="29"/>
    </location>
</feature>
<reference evidence="3 4" key="1">
    <citation type="journal article" date="2012" name="Stand. Genomic Sci.">
        <title>Complete genome sequence of Halopiger xanaduensis type strain (SH-6(T)).</title>
        <authorList>
            <person name="Anderson I."/>
            <person name="Tindall B.J."/>
            <person name="Rohde M."/>
            <person name="Lucas S."/>
            <person name="Han J."/>
            <person name="Lapidus A."/>
            <person name="Cheng J.F."/>
            <person name="Goodwin L."/>
            <person name="Pitluck S."/>
            <person name="Peters L."/>
            <person name="Pati A."/>
            <person name="Mikhailova N."/>
            <person name="Pagani I."/>
            <person name="Teshima H."/>
            <person name="Han C."/>
            <person name="Tapia R."/>
            <person name="Land M."/>
            <person name="Woyke T."/>
            <person name="Klenk H.P."/>
            <person name="Kyrpides N."/>
            <person name="Ivanova N."/>
        </authorList>
    </citation>
    <scope>NUCLEOTIDE SEQUENCE [LARGE SCALE GENOMIC DNA]</scope>
    <source>
        <strain evidence="4">DSM 18323 / JCM 14033 / SH-6</strain>
    </source>
</reference>
<feature type="compositionally biased region" description="Polar residues" evidence="1">
    <location>
        <begin position="61"/>
        <end position="78"/>
    </location>
</feature>
<dbReference type="Pfam" id="PF25921">
    <property type="entry name" value="DUF7967"/>
    <property type="match status" value="1"/>
</dbReference>
<dbReference type="KEGG" id="hxa:Halxa_1593"/>
<dbReference type="STRING" id="797210.Halxa_1593"/>
<feature type="compositionally biased region" description="Acidic residues" evidence="1">
    <location>
        <begin position="13"/>
        <end position="29"/>
    </location>
</feature>
<dbReference type="HOGENOM" id="CLU_153002_0_0_2"/>
<dbReference type="AlphaFoldDB" id="F8D3J2"/>
<feature type="compositionally biased region" description="Acidic residues" evidence="1">
    <location>
        <begin position="83"/>
        <end position="92"/>
    </location>
</feature>
<sequence length="116" mass="13138">MGTERERMTDSTDATDGDDTAAADDGGEADETVRCWLVEREFGDRNFVTIVYATRDGSRYQQWERSTTSLRTGSQITAATEIPESELEAVTDEETRERYAREAERTADQYEPDDPI</sequence>
<evidence type="ECO:0000259" key="2">
    <source>
        <dbReference type="Pfam" id="PF25921"/>
    </source>
</evidence>
<dbReference type="EMBL" id="CP002839">
    <property type="protein sequence ID" value="AEH36225.1"/>
    <property type="molecule type" value="Genomic_DNA"/>
</dbReference>
<evidence type="ECO:0000313" key="4">
    <source>
        <dbReference type="Proteomes" id="UP000006794"/>
    </source>
</evidence>
<feature type="compositionally biased region" description="Basic and acidic residues" evidence="1">
    <location>
        <begin position="93"/>
        <end position="108"/>
    </location>
</feature>
<feature type="region of interest" description="Disordered" evidence="1">
    <location>
        <begin position="61"/>
        <end position="116"/>
    </location>
</feature>
<protein>
    <recommendedName>
        <fullName evidence="2">DUF7967 domain-containing protein</fullName>
    </recommendedName>
</protein>
<gene>
    <name evidence="3" type="ordered locus">Halxa_1593</name>
</gene>
<name>F8D3J2_HALXS</name>
<keyword evidence="4" id="KW-1185">Reference proteome</keyword>
<accession>F8D3J2</accession>
<proteinExistence type="predicted"/>
<feature type="compositionally biased region" description="Basic and acidic residues" evidence="1">
    <location>
        <begin position="1"/>
        <end position="10"/>
    </location>
</feature>
<organism evidence="3 4">
    <name type="scientific">Halopiger xanaduensis (strain DSM 18323 / JCM 14033 / SH-6)</name>
    <dbReference type="NCBI Taxonomy" id="797210"/>
    <lineage>
        <taxon>Archaea</taxon>
        <taxon>Methanobacteriati</taxon>
        <taxon>Methanobacteriota</taxon>
        <taxon>Stenosarchaea group</taxon>
        <taxon>Halobacteria</taxon>
        <taxon>Halobacteriales</taxon>
        <taxon>Natrialbaceae</taxon>
        <taxon>Halopiger</taxon>
    </lineage>
</organism>
<dbReference type="InterPro" id="IPR058273">
    <property type="entry name" value="DUF7967"/>
</dbReference>
<evidence type="ECO:0000313" key="3">
    <source>
        <dbReference type="EMBL" id="AEH36225.1"/>
    </source>
</evidence>
<dbReference type="Proteomes" id="UP000006794">
    <property type="component" value="Chromosome"/>
</dbReference>
<dbReference type="eggNOG" id="arCOG03917">
    <property type="taxonomic scope" value="Archaea"/>
</dbReference>